<keyword evidence="3" id="KW-1185">Reference proteome</keyword>
<sequence>MRRPPIACQRAVQSLQSPAPQHIWVPDEVLSLAVHRFFYSTCPQQRRHGSNVPGPLEARKRAAKRRMTASAGYYPQDSFPTLFSLGALFGYRSNPQTSWRYEPPSLPRNLPGVSSFSPAWDDTPSADAQSRCSAIDPNSADRNLPQALTHQSAQLADKYESSGAIDMLSWDLPTTEPACISRNELERSLDSFKAGFAAAQSGSSTPVVEGLLKGLFERNLPSTLYLCQYSSAVLQHLDSAGGSPVPVLRVLLEDDGRLLRVLNPLQRPSDCAAFMDSLDMVWETEHKRRKPFVHRVLRIMAQSATEAGKSTTEAQDCILLHLIERMGNRVPHTELKTLHRLALNLSESAENNLLLSHFDETKRVQEVVLSTVRNVAAAPDGFAGAERALSYMPRHQLLSVVPAITLRLAKRITSHNMETWLRLVHQVDGKGDTGKMLLDAALSSLAGTLGVHGNGKWSPYPDSPKYFVKAVLLCRGIDLQIQHSARTLPRVQNAVADVLVQLQAQPKAYTAFIDLALLLVARHAGSATLLRCLRTMEEKGLPLSTQIDFASIIVDELAELQLPTTSLSKPQARERALTLQACKRLIKALSRVGYALPAMTEEVRQFQNVLVHARANHALPIDRRNAATDLPLIERIVLVHQLAHHYSKDTSLTQRAAWRCVYYLYKYLESNSLPLGPLFTKSVTQVSITRPLMENRFISARRLIWVCHLVARVEGDAVAARLENTFHRQRGDIIGRAKDTYIGVGGSKHSKAHVGSMKRLGI</sequence>
<feature type="region of interest" description="Disordered" evidence="1">
    <location>
        <begin position="115"/>
        <end position="143"/>
    </location>
</feature>
<dbReference type="OrthoDB" id="5428038at2759"/>
<name>A0A6A5RMP7_9PLEO</name>
<dbReference type="AlphaFoldDB" id="A0A6A5RMP7"/>
<proteinExistence type="predicted"/>
<feature type="non-terminal residue" evidence="2">
    <location>
        <position position="762"/>
    </location>
</feature>
<dbReference type="Proteomes" id="UP000800082">
    <property type="component" value="Unassembled WGS sequence"/>
</dbReference>
<organism evidence="2 3">
    <name type="scientific">Didymella exigua CBS 183.55</name>
    <dbReference type="NCBI Taxonomy" id="1150837"/>
    <lineage>
        <taxon>Eukaryota</taxon>
        <taxon>Fungi</taxon>
        <taxon>Dikarya</taxon>
        <taxon>Ascomycota</taxon>
        <taxon>Pezizomycotina</taxon>
        <taxon>Dothideomycetes</taxon>
        <taxon>Pleosporomycetidae</taxon>
        <taxon>Pleosporales</taxon>
        <taxon>Pleosporineae</taxon>
        <taxon>Didymellaceae</taxon>
        <taxon>Didymella</taxon>
    </lineage>
</organism>
<dbReference type="EMBL" id="ML978967">
    <property type="protein sequence ID" value="KAF1929062.1"/>
    <property type="molecule type" value="Genomic_DNA"/>
</dbReference>
<evidence type="ECO:0000256" key="1">
    <source>
        <dbReference type="SAM" id="MobiDB-lite"/>
    </source>
</evidence>
<dbReference type="GeneID" id="54350093"/>
<gene>
    <name evidence="2" type="ORF">M421DRAFT_420292</name>
</gene>
<accession>A0A6A5RMP7</accession>
<evidence type="ECO:0000313" key="3">
    <source>
        <dbReference type="Proteomes" id="UP000800082"/>
    </source>
</evidence>
<reference evidence="2" key="1">
    <citation type="journal article" date="2020" name="Stud. Mycol.">
        <title>101 Dothideomycetes genomes: a test case for predicting lifestyles and emergence of pathogens.</title>
        <authorList>
            <person name="Haridas S."/>
            <person name="Albert R."/>
            <person name="Binder M."/>
            <person name="Bloem J."/>
            <person name="Labutti K."/>
            <person name="Salamov A."/>
            <person name="Andreopoulos B."/>
            <person name="Baker S."/>
            <person name="Barry K."/>
            <person name="Bills G."/>
            <person name="Bluhm B."/>
            <person name="Cannon C."/>
            <person name="Castanera R."/>
            <person name="Culley D."/>
            <person name="Daum C."/>
            <person name="Ezra D."/>
            <person name="Gonzalez J."/>
            <person name="Henrissat B."/>
            <person name="Kuo A."/>
            <person name="Liang C."/>
            <person name="Lipzen A."/>
            <person name="Lutzoni F."/>
            <person name="Magnuson J."/>
            <person name="Mondo S."/>
            <person name="Nolan M."/>
            <person name="Ohm R."/>
            <person name="Pangilinan J."/>
            <person name="Park H.-J."/>
            <person name="Ramirez L."/>
            <person name="Alfaro M."/>
            <person name="Sun H."/>
            <person name="Tritt A."/>
            <person name="Yoshinaga Y."/>
            <person name="Zwiers L.-H."/>
            <person name="Turgeon B."/>
            <person name="Goodwin S."/>
            <person name="Spatafora J."/>
            <person name="Crous P."/>
            <person name="Grigoriev I."/>
        </authorList>
    </citation>
    <scope>NUCLEOTIDE SEQUENCE</scope>
    <source>
        <strain evidence="2">CBS 183.55</strain>
    </source>
</reference>
<protein>
    <submittedName>
        <fullName evidence="2">Uncharacterized protein</fullName>
    </submittedName>
</protein>
<dbReference type="RefSeq" id="XP_033449310.1">
    <property type="nucleotide sequence ID" value="XM_033592425.1"/>
</dbReference>
<evidence type="ECO:0000313" key="2">
    <source>
        <dbReference type="EMBL" id="KAF1929062.1"/>
    </source>
</evidence>